<dbReference type="Proteomes" id="UP001596190">
    <property type="component" value="Unassembled WGS sequence"/>
</dbReference>
<keyword evidence="3" id="KW-1185">Reference proteome</keyword>
<dbReference type="EMBL" id="JBHSSA010000035">
    <property type="protein sequence ID" value="MFC6253797.1"/>
    <property type="molecule type" value="Genomic_DNA"/>
</dbReference>
<name>A0ABW1T867_9LACO</name>
<evidence type="ECO:0000313" key="3">
    <source>
        <dbReference type="Proteomes" id="UP001596190"/>
    </source>
</evidence>
<sequence length="91" mass="10550">MFDLNNHDIMSSSEAARRWHKADDYVRQAYRKTPWKFPEGTIRKFGKQLIVTRHGMEVVTGLTEEEAANDEHQFIPLTNRAIGKNYDKNAG</sequence>
<dbReference type="Pfam" id="PF20038">
    <property type="entry name" value="HTH_59"/>
    <property type="match status" value="1"/>
</dbReference>
<dbReference type="InterPro" id="IPR045403">
    <property type="entry name" value="HTH_59_Firmicutes_type"/>
</dbReference>
<organism evidence="2 3">
    <name type="scientific">Secundilactobacillus hailunensis</name>
    <dbReference type="NCBI Taxonomy" id="2559923"/>
    <lineage>
        <taxon>Bacteria</taxon>
        <taxon>Bacillati</taxon>
        <taxon>Bacillota</taxon>
        <taxon>Bacilli</taxon>
        <taxon>Lactobacillales</taxon>
        <taxon>Lactobacillaceae</taxon>
        <taxon>Secundilactobacillus</taxon>
    </lineage>
</organism>
<protein>
    <submittedName>
        <fullName evidence="2">Helix-turn-helix domain-containing protein</fullName>
    </submittedName>
</protein>
<reference evidence="3" key="1">
    <citation type="journal article" date="2019" name="Int. J. Syst. Evol. Microbiol.">
        <title>The Global Catalogue of Microorganisms (GCM) 10K type strain sequencing project: providing services to taxonomists for standard genome sequencing and annotation.</title>
        <authorList>
            <consortium name="The Broad Institute Genomics Platform"/>
            <consortium name="The Broad Institute Genome Sequencing Center for Infectious Disease"/>
            <person name="Wu L."/>
            <person name="Ma J."/>
        </authorList>
    </citation>
    <scope>NUCLEOTIDE SEQUENCE [LARGE SCALE GENOMIC DNA]</scope>
    <source>
        <strain evidence="3">CCM 8950</strain>
    </source>
</reference>
<gene>
    <name evidence="2" type="ORF">ACFP1H_04280</name>
</gene>
<proteinExistence type="predicted"/>
<comment type="caution">
    <text evidence="2">The sequence shown here is derived from an EMBL/GenBank/DDBJ whole genome shotgun (WGS) entry which is preliminary data.</text>
</comment>
<accession>A0ABW1T867</accession>
<dbReference type="RefSeq" id="WP_235874472.1">
    <property type="nucleotide sequence ID" value="NZ_BJDO01000022.1"/>
</dbReference>
<feature type="domain" description="Helix-turn-helix" evidence="1">
    <location>
        <begin position="6"/>
        <end position="64"/>
    </location>
</feature>
<evidence type="ECO:0000259" key="1">
    <source>
        <dbReference type="Pfam" id="PF20038"/>
    </source>
</evidence>
<evidence type="ECO:0000313" key="2">
    <source>
        <dbReference type="EMBL" id="MFC6253797.1"/>
    </source>
</evidence>